<name>A0A2Z6GDX8_9PROT</name>
<dbReference type="Gene3D" id="3.30.300.30">
    <property type="match status" value="1"/>
</dbReference>
<evidence type="ECO:0000313" key="2">
    <source>
        <dbReference type="EMBL" id="BBE51833.1"/>
    </source>
</evidence>
<dbReference type="RefSeq" id="WP_062626716.1">
    <property type="nucleotide sequence ID" value="NZ_AP018738.1"/>
</dbReference>
<dbReference type="PROSITE" id="PS00455">
    <property type="entry name" value="AMP_BINDING"/>
    <property type="match status" value="1"/>
</dbReference>
<organism evidence="2 3">
    <name type="scientific">Ferriphaselus amnicola</name>
    <dbReference type="NCBI Taxonomy" id="1188319"/>
    <lineage>
        <taxon>Bacteria</taxon>
        <taxon>Pseudomonadati</taxon>
        <taxon>Pseudomonadota</taxon>
        <taxon>Betaproteobacteria</taxon>
        <taxon>Nitrosomonadales</taxon>
        <taxon>Gallionellaceae</taxon>
        <taxon>Ferriphaselus</taxon>
    </lineage>
</organism>
<evidence type="ECO:0000313" key="3">
    <source>
        <dbReference type="Proteomes" id="UP000033070"/>
    </source>
</evidence>
<evidence type="ECO:0000259" key="1">
    <source>
        <dbReference type="Pfam" id="PF00501"/>
    </source>
</evidence>
<dbReference type="InterPro" id="IPR000873">
    <property type="entry name" value="AMP-dep_synth/lig_dom"/>
</dbReference>
<proteinExistence type="predicted"/>
<reference evidence="2 3" key="1">
    <citation type="submission" date="2018-06" db="EMBL/GenBank/DDBJ databases">
        <title>OYT1 Genome Sequencing.</title>
        <authorList>
            <person name="Kato S."/>
            <person name="Itoh T."/>
            <person name="Ohkuma M."/>
        </authorList>
    </citation>
    <scope>NUCLEOTIDE SEQUENCE [LARGE SCALE GENOMIC DNA]</scope>
    <source>
        <strain evidence="2 3">OYT1</strain>
    </source>
</reference>
<dbReference type="PANTHER" id="PTHR43201">
    <property type="entry name" value="ACYL-COA SYNTHETASE"/>
    <property type="match status" value="1"/>
</dbReference>
<dbReference type="KEGG" id="fam:OYT1_ch2317"/>
<dbReference type="InterPro" id="IPR045851">
    <property type="entry name" value="AMP-bd_C_sf"/>
</dbReference>
<dbReference type="GO" id="GO:0006631">
    <property type="term" value="P:fatty acid metabolic process"/>
    <property type="evidence" value="ECO:0007669"/>
    <property type="project" value="TreeGrafter"/>
</dbReference>
<dbReference type="Gene3D" id="3.40.50.12780">
    <property type="entry name" value="N-terminal domain of ligase-like"/>
    <property type="match status" value="1"/>
</dbReference>
<keyword evidence="2" id="KW-0436">Ligase</keyword>
<protein>
    <submittedName>
        <fullName evidence="2">Long-chain-fatty-acid--CoA ligase FadD15</fullName>
    </submittedName>
</protein>
<keyword evidence="3" id="KW-1185">Reference proteome</keyword>
<dbReference type="OrthoDB" id="9766486at2"/>
<sequence>MSMIFQAISDHARQQPNAVALQGVQEELSYAELIERVMTCGSGMSRTGLRTFGLLADNGLDWAVADLAALFGNTLLVPLPPFFSSQQLLHAIHDSGLEAILTDQPERVAALLPGQVERMQAPFAGSLSLLRLTQPTTVLMPVHTAKITYTSGTTGNPKGVCLSRMAMENVAQSLRQATAAIPEDRHLCLLPLSTLLENIGGIYVPLLAGATACVLPLQQVGLTGAAALDTAAMLHAMHSQRASTAIMVPQMLHALTAAIGMGAATPATLRFVAVGGAPVSPRLLETAKQLGVPAFEGYGLSECSSVVAVNTPEANLPGSVGKPLQHVKIKFAEDGEILIGGSVFEGYLGSPEKPSKDGLWPTGDTGYLDEHGYLHLTGRKKNMFITSFGRNVAPEWVESELIIQPAIAQAAVFGEAKPWNVAIIVPRPLPGKEIAESVAQAISAANATLPDYARIGKWLIASEPFTSQNDLLTTNGRLRRAEIMARYGQAMAQLYTETLT</sequence>
<dbReference type="Pfam" id="PF00501">
    <property type="entry name" value="AMP-binding"/>
    <property type="match status" value="1"/>
</dbReference>
<dbReference type="GO" id="GO:0031956">
    <property type="term" value="F:medium-chain fatty acid-CoA ligase activity"/>
    <property type="evidence" value="ECO:0007669"/>
    <property type="project" value="TreeGrafter"/>
</dbReference>
<dbReference type="AlphaFoldDB" id="A0A2Z6GDX8"/>
<feature type="domain" description="AMP-dependent synthetase/ligase" evidence="1">
    <location>
        <begin position="10"/>
        <end position="348"/>
    </location>
</feature>
<dbReference type="SUPFAM" id="SSF56801">
    <property type="entry name" value="Acetyl-CoA synthetase-like"/>
    <property type="match status" value="1"/>
</dbReference>
<gene>
    <name evidence="2" type="ORF">OYT1_ch2317</name>
</gene>
<dbReference type="InterPro" id="IPR042099">
    <property type="entry name" value="ANL_N_sf"/>
</dbReference>
<accession>A0A2Z6GDX8</accession>
<dbReference type="EMBL" id="AP018738">
    <property type="protein sequence ID" value="BBE51833.1"/>
    <property type="molecule type" value="Genomic_DNA"/>
</dbReference>
<dbReference type="Proteomes" id="UP000033070">
    <property type="component" value="Chromosome"/>
</dbReference>
<dbReference type="InterPro" id="IPR020845">
    <property type="entry name" value="AMP-binding_CS"/>
</dbReference>
<dbReference type="PANTHER" id="PTHR43201:SF32">
    <property type="entry name" value="2-SUCCINYLBENZOATE--COA LIGASE, CHLOROPLASTIC_PEROXISOMAL"/>
    <property type="match status" value="1"/>
</dbReference>
<dbReference type="Pfam" id="PF23562">
    <property type="entry name" value="AMP-binding_C_3"/>
    <property type="match status" value="1"/>
</dbReference>
<dbReference type="STRING" id="1188319.OYT1_01541"/>